<organism evidence="2 3">
    <name type="scientific">Aromatoleum buckelii</name>
    <dbReference type="NCBI Taxonomy" id="200254"/>
    <lineage>
        <taxon>Bacteria</taxon>
        <taxon>Pseudomonadati</taxon>
        <taxon>Pseudomonadota</taxon>
        <taxon>Betaproteobacteria</taxon>
        <taxon>Rhodocyclales</taxon>
        <taxon>Rhodocyclaceae</taxon>
        <taxon>Aromatoleum</taxon>
    </lineage>
</organism>
<protein>
    <submittedName>
        <fullName evidence="2">PEP-utilizing enzyme, mobile region</fullName>
    </submittedName>
</protein>
<comment type="caution">
    <text evidence="2">The sequence shown here is derived from an EMBL/GenBank/DDBJ whole genome shotgun (WGS) entry which is preliminary data.</text>
</comment>
<dbReference type="SUPFAM" id="SSF52009">
    <property type="entry name" value="Phosphohistidine domain"/>
    <property type="match status" value="1"/>
</dbReference>
<accession>A0ABX1N355</accession>
<dbReference type="InterPro" id="IPR036637">
    <property type="entry name" value="Phosphohistidine_dom_sf"/>
</dbReference>
<dbReference type="InterPro" id="IPR008279">
    <property type="entry name" value="PEP-util_enz_mobile_dom"/>
</dbReference>
<evidence type="ECO:0000313" key="3">
    <source>
        <dbReference type="Proteomes" id="UP000601990"/>
    </source>
</evidence>
<dbReference type="Pfam" id="PF00391">
    <property type="entry name" value="PEP-utilizers"/>
    <property type="match status" value="1"/>
</dbReference>
<dbReference type="NCBIfam" id="NF006153">
    <property type="entry name" value="PRK08296.1-5"/>
    <property type="match status" value="1"/>
</dbReference>
<dbReference type="PANTHER" id="PTHR43615">
    <property type="entry name" value="PHOSPHOENOLPYRUVATE SYNTHASE-RELATED"/>
    <property type="match status" value="1"/>
</dbReference>
<gene>
    <name evidence="2" type="ORF">GO608_10225</name>
</gene>
<feature type="domain" description="PEP-utilising enzyme mobile" evidence="1">
    <location>
        <begin position="537"/>
        <end position="607"/>
    </location>
</feature>
<dbReference type="NCBIfam" id="NF006152">
    <property type="entry name" value="PRK08296.1-4"/>
    <property type="match status" value="1"/>
</dbReference>
<dbReference type="Gene3D" id="3.50.30.10">
    <property type="entry name" value="Phosphohistidine domain"/>
    <property type="match status" value="1"/>
</dbReference>
<keyword evidence="3" id="KW-1185">Reference proteome</keyword>
<evidence type="ECO:0000259" key="1">
    <source>
        <dbReference type="Pfam" id="PF00391"/>
    </source>
</evidence>
<dbReference type="InterPro" id="IPR051549">
    <property type="entry name" value="PEP_Utilizing_Enz"/>
</dbReference>
<name>A0ABX1N355_9RHOO</name>
<proteinExistence type="predicted"/>
<sequence>MAIPAKFQSPHAVGTIPGTEGWERMYPDYYQFTTDDPTRRDYEDGMFWFYDGLHYPEPVYPFDLITDEGWYLALSQYNTRIFSLPPVYGVDHRIINGYVYISPVSVKNLEEVQERAKHFMERAGYYYDNWSELQPQWVAKMENLIARLEAVKVPKLPALEDISIVKSAIGESTGYRLLQAYDEIIDLCIRSWQYHFEFLNLGYAAYVTFLDFCQKLFPTIPMQSVSQMVSGLDSIMYRPDEELKKLARKAIDLEVHSSLRASIDFDTVKSDLEKSSNGRKWLEELETARHPWFNITTGNGLRHQDRSWNDNLNVPLAGIVTYVNKLLQGESIERPHEAIRAERDRVTEEYRSLIETDTDRETFDRLLDTAKMVFPYVEDHQFYVENWFHSVFWNKIRDVAAVLQEHGMIYVGEDIWYLKRGEVKDAIWDLVTAWATGTRPRGCFTLPKEIEWRKSVRNKFLEWSPPAAVGKAPEVIQEPFTIMLWGVTSESLSDWSKIQGTEDLDSITEIKGFAGSPGIVEGRVRVCRNVEEVNELQDGEILVAPTTSPSWAPVFTKIKACVTDVGGVMCHAAIVCREYGMPAVVGTGLGTKILKNGMHIKVNGSTGEISIVR</sequence>
<evidence type="ECO:0000313" key="2">
    <source>
        <dbReference type="EMBL" id="NMF93702.1"/>
    </source>
</evidence>
<dbReference type="EMBL" id="WTVH01000017">
    <property type="protein sequence ID" value="NMF93702.1"/>
    <property type="molecule type" value="Genomic_DNA"/>
</dbReference>
<dbReference type="NCBIfam" id="NF006150">
    <property type="entry name" value="PRK08296.1-2"/>
    <property type="match status" value="1"/>
</dbReference>
<dbReference type="Proteomes" id="UP000601990">
    <property type="component" value="Unassembled WGS sequence"/>
</dbReference>
<reference evidence="2" key="1">
    <citation type="submission" date="2019-12" db="EMBL/GenBank/DDBJ databases">
        <title>Comparative genomics gives insights into the taxonomy of the Azoarcus-Aromatoleum group and reveals separate origins of nif in the plant-associated Azoarcus and non-plant-associated Aromatoleum sub-groups.</title>
        <authorList>
            <person name="Lafos M."/>
            <person name="Maluk M."/>
            <person name="Batista M."/>
            <person name="Junghare M."/>
            <person name="Carmona M."/>
            <person name="Faoro H."/>
            <person name="Cruz L.M."/>
            <person name="Battistoni F."/>
            <person name="De Souza E."/>
            <person name="Pedrosa F."/>
            <person name="Chen W.-M."/>
            <person name="Poole P.S."/>
            <person name="Dixon R.A."/>
            <person name="James E.K."/>
        </authorList>
    </citation>
    <scope>NUCLEOTIDE SEQUENCE</scope>
    <source>
        <strain evidence="2">U120</strain>
    </source>
</reference>
<dbReference type="PANTHER" id="PTHR43615:SF1">
    <property type="entry name" value="PPDK_N DOMAIN-CONTAINING PROTEIN"/>
    <property type="match status" value="1"/>
</dbReference>